<evidence type="ECO:0000313" key="7">
    <source>
        <dbReference type="EMBL" id="MDN3725402.1"/>
    </source>
</evidence>
<evidence type="ECO:0000256" key="3">
    <source>
        <dbReference type="ARBA" id="ARBA00022670"/>
    </source>
</evidence>
<dbReference type="PANTHER" id="PTHR32481:SF0">
    <property type="entry name" value="AMINOPEPTIDASE YPDE-RELATED"/>
    <property type="match status" value="1"/>
</dbReference>
<proteinExistence type="inferred from homology"/>
<dbReference type="Proteomes" id="UP001244787">
    <property type="component" value="Unassembled WGS sequence"/>
</dbReference>
<keyword evidence="2" id="KW-0031">Aminopeptidase</keyword>
<dbReference type="EMBL" id="JAUGQQ010000015">
    <property type="protein sequence ID" value="MDN3725402.1"/>
    <property type="molecule type" value="Genomic_DNA"/>
</dbReference>
<dbReference type="InterPro" id="IPR008007">
    <property type="entry name" value="Peptidase_M42"/>
</dbReference>
<evidence type="ECO:0000256" key="2">
    <source>
        <dbReference type="ARBA" id="ARBA00022438"/>
    </source>
</evidence>
<evidence type="ECO:0000256" key="6">
    <source>
        <dbReference type="PIRNR" id="PIRNR001123"/>
    </source>
</evidence>
<sequence>MKKKESIFNKDAMDFLTRYHNQPSPTGFEWKNQQQWMEYLKPYVDKFETNTYGTAIGIINPEAEYKVVLEAHADEISWYVNYITDDGMIYVTANGGIDEQIAPAKRVNIHTEKGTVKGVFGWPATHIREKDVKPEKNNIFIDVGRHSRKEVQELGIEVGNVITYCDDFFVLNDDKFVSRALDNRIGGFMLAQVAMLLKENGVKLPFGVYFTNSVQEESGRNGAEMIAGKIKPDVVIVTDVTHDTTTPLLNEKKDGHAEIGKGPVLPVAPSVHNKLRKKLIDAAKAKKLPFQHLASTSTGTDTDAFAYSNSGVASVLVSLPIRYMHTPAEMVDKNDVENTIRLLYEGLLVIKDGEDFRYIQPIK</sequence>
<dbReference type="InterPro" id="IPR023367">
    <property type="entry name" value="Peptidase_M42_dom2"/>
</dbReference>
<gene>
    <name evidence="7" type="ORF">QRD02_13520</name>
</gene>
<accession>A0ABT8DJ37</accession>
<evidence type="ECO:0000256" key="1">
    <source>
        <dbReference type="ARBA" id="ARBA00006272"/>
    </source>
</evidence>
<dbReference type="PIRSF" id="PIRSF001123">
    <property type="entry name" value="PepA_GA"/>
    <property type="match status" value="1"/>
</dbReference>
<organism evidence="7 8">
    <name type="scientific">Aequorivita aurantiaca</name>
    <dbReference type="NCBI Taxonomy" id="3053356"/>
    <lineage>
        <taxon>Bacteria</taxon>
        <taxon>Pseudomonadati</taxon>
        <taxon>Bacteroidota</taxon>
        <taxon>Flavobacteriia</taxon>
        <taxon>Flavobacteriales</taxon>
        <taxon>Flavobacteriaceae</taxon>
        <taxon>Aequorivita</taxon>
    </lineage>
</organism>
<reference evidence="7 8" key="1">
    <citation type="submission" date="2023-06" db="EMBL/GenBank/DDBJ databases">
        <authorList>
            <person name="Ye Y.-Q."/>
            <person name="Du Z.-J."/>
        </authorList>
    </citation>
    <scope>NUCLEOTIDE SEQUENCE [LARGE SCALE GENOMIC DNA]</scope>
    <source>
        <strain evidence="7 8">SDUM287046</strain>
    </source>
</reference>
<dbReference type="Gene3D" id="2.40.30.40">
    <property type="entry name" value="Peptidase M42, domain 2"/>
    <property type="match status" value="1"/>
</dbReference>
<dbReference type="Gene3D" id="3.40.630.10">
    <property type="entry name" value="Zn peptidases"/>
    <property type="match status" value="1"/>
</dbReference>
<dbReference type="RefSeq" id="WP_290255493.1">
    <property type="nucleotide sequence ID" value="NZ_JAUGQQ010000015.1"/>
</dbReference>
<dbReference type="InterPro" id="IPR051464">
    <property type="entry name" value="Peptidase_M42_aminopept"/>
</dbReference>
<evidence type="ECO:0000313" key="8">
    <source>
        <dbReference type="Proteomes" id="UP001244787"/>
    </source>
</evidence>
<dbReference type="SUPFAM" id="SSF101821">
    <property type="entry name" value="Aminopeptidase/glucanase lid domain"/>
    <property type="match status" value="1"/>
</dbReference>
<keyword evidence="8" id="KW-1185">Reference proteome</keyword>
<evidence type="ECO:0000256" key="4">
    <source>
        <dbReference type="ARBA" id="ARBA00022723"/>
    </source>
</evidence>
<evidence type="ECO:0000256" key="5">
    <source>
        <dbReference type="ARBA" id="ARBA00022801"/>
    </source>
</evidence>
<protein>
    <submittedName>
        <fullName evidence="7">M20/M25/M40 family metallo-hydrolase</fullName>
    </submittedName>
</protein>
<comment type="similarity">
    <text evidence="1 6">Belongs to the peptidase M42 family.</text>
</comment>
<dbReference type="PANTHER" id="PTHR32481">
    <property type="entry name" value="AMINOPEPTIDASE"/>
    <property type="match status" value="1"/>
</dbReference>
<keyword evidence="3" id="KW-0645">Protease</keyword>
<name>A0ABT8DJ37_9FLAO</name>
<comment type="caution">
    <text evidence="7">The sequence shown here is derived from an EMBL/GenBank/DDBJ whole genome shotgun (WGS) entry which is preliminary data.</text>
</comment>
<keyword evidence="5" id="KW-0378">Hydrolase</keyword>
<keyword evidence="4" id="KW-0479">Metal-binding</keyword>
<dbReference type="Pfam" id="PF05343">
    <property type="entry name" value="Peptidase_M42"/>
    <property type="match status" value="1"/>
</dbReference>
<dbReference type="SUPFAM" id="SSF53187">
    <property type="entry name" value="Zn-dependent exopeptidases"/>
    <property type="match status" value="1"/>
</dbReference>